<dbReference type="PANTHER" id="PTHR23507:SF1">
    <property type="entry name" value="FI18259P1-RELATED"/>
    <property type="match status" value="1"/>
</dbReference>
<reference evidence="8" key="1">
    <citation type="submission" date="2015-10" db="EMBL/GenBank/DDBJ databases">
        <authorList>
            <person name="Devillers H."/>
        </authorList>
    </citation>
    <scope>NUCLEOTIDE SEQUENCE [LARGE SCALE GENOMIC DNA]</scope>
</reference>
<feature type="compositionally biased region" description="Polar residues" evidence="5">
    <location>
        <begin position="602"/>
        <end position="617"/>
    </location>
</feature>
<dbReference type="Pfam" id="PF07690">
    <property type="entry name" value="MFS_1"/>
    <property type="match status" value="1"/>
</dbReference>
<feature type="transmembrane region" description="Helical" evidence="6">
    <location>
        <begin position="480"/>
        <end position="503"/>
    </location>
</feature>
<feature type="region of interest" description="Disordered" evidence="5">
    <location>
        <begin position="581"/>
        <end position="617"/>
    </location>
</feature>
<keyword evidence="2 6" id="KW-0812">Transmembrane</keyword>
<protein>
    <submittedName>
        <fullName evidence="7">LAQU0S18e01948g1_1</fullName>
    </submittedName>
</protein>
<dbReference type="OrthoDB" id="3026777at2759"/>
<feature type="compositionally biased region" description="Polar residues" evidence="5">
    <location>
        <begin position="581"/>
        <end position="591"/>
    </location>
</feature>
<feature type="transmembrane region" description="Helical" evidence="6">
    <location>
        <begin position="412"/>
        <end position="435"/>
    </location>
</feature>
<evidence type="ECO:0000256" key="1">
    <source>
        <dbReference type="ARBA" id="ARBA00004141"/>
    </source>
</evidence>
<dbReference type="InterPro" id="IPR011701">
    <property type="entry name" value="MFS"/>
</dbReference>
<evidence type="ECO:0000256" key="6">
    <source>
        <dbReference type="SAM" id="Phobius"/>
    </source>
</evidence>
<feature type="transmembrane region" description="Helical" evidence="6">
    <location>
        <begin position="186"/>
        <end position="206"/>
    </location>
</feature>
<evidence type="ECO:0000313" key="8">
    <source>
        <dbReference type="Proteomes" id="UP000236544"/>
    </source>
</evidence>
<accession>A0A0P1KXA0</accession>
<name>A0A0P1KXA0_9SACH</name>
<feature type="transmembrane region" description="Helical" evidence="6">
    <location>
        <begin position="218"/>
        <end position="240"/>
    </location>
</feature>
<feature type="transmembrane region" description="Helical" evidence="6">
    <location>
        <begin position="376"/>
        <end position="400"/>
    </location>
</feature>
<feature type="transmembrane region" description="Helical" evidence="6">
    <location>
        <begin position="283"/>
        <end position="304"/>
    </location>
</feature>
<evidence type="ECO:0000256" key="3">
    <source>
        <dbReference type="ARBA" id="ARBA00022989"/>
    </source>
</evidence>
<feature type="transmembrane region" description="Helical" evidence="6">
    <location>
        <begin position="548"/>
        <end position="570"/>
    </location>
</feature>
<dbReference type="Gene3D" id="1.20.1250.20">
    <property type="entry name" value="MFS general substrate transporter like domains"/>
    <property type="match status" value="1"/>
</dbReference>
<dbReference type="EMBL" id="LN890534">
    <property type="protein sequence ID" value="CUS24685.1"/>
    <property type="molecule type" value="Genomic_DNA"/>
</dbReference>
<dbReference type="InterPro" id="IPR036259">
    <property type="entry name" value="MFS_trans_sf"/>
</dbReference>
<organism evidence="7 8">
    <name type="scientific">Lachancea quebecensis</name>
    <dbReference type="NCBI Taxonomy" id="1654605"/>
    <lineage>
        <taxon>Eukaryota</taxon>
        <taxon>Fungi</taxon>
        <taxon>Dikarya</taxon>
        <taxon>Ascomycota</taxon>
        <taxon>Saccharomycotina</taxon>
        <taxon>Saccharomycetes</taxon>
        <taxon>Saccharomycetales</taxon>
        <taxon>Saccharomycetaceae</taxon>
        <taxon>Lachancea</taxon>
    </lineage>
</organism>
<dbReference type="SUPFAM" id="SSF103473">
    <property type="entry name" value="MFS general substrate transporter"/>
    <property type="match status" value="1"/>
</dbReference>
<feature type="region of interest" description="Disordered" evidence="5">
    <location>
        <begin position="1"/>
        <end position="27"/>
    </location>
</feature>
<keyword evidence="4 6" id="KW-0472">Membrane</keyword>
<dbReference type="AlphaFoldDB" id="A0A0P1KXA0"/>
<evidence type="ECO:0000256" key="4">
    <source>
        <dbReference type="ARBA" id="ARBA00023136"/>
    </source>
</evidence>
<proteinExistence type="predicted"/>
<dbReference type="Proteomes" id="UP000236544">
    <property type="component" value="Unassembled WGS sequence"/>
</dbReference>
<dbReference type="GO" id="GO:0016020">
    <property type="term" value="C:membrane"/>
    <property type="evidence" value="ECO:0007669"/>
    <property type="project" value="UniProtKB-SubCell"/>
</dbReference>
<feature type="transmembrane region" description="Helical" evidence="6">
    <location>
        <begin position="515"/>
        <end position="536"/>
    </location>
</feature>
<gene>
    <name evidence="7" type="ORF">LAQU0_S18e01948g</name>
</gene>
<keyword evidence="8" id="KW-1185">Reference proteome</keyword>
<feature type="transmembrane region" description="Helical" evidence="6">
    <location>
        <begin position="455"/>
        <end position="474"/>
    </location>
</feature>
<dbReference type="PANTHER" id="PTHR23507">
    <property type="entry name" value="ZGC:174356"/>
    <property type="match status" value="1"/>
</dbReference>
<dbReference type="GO" id="GO:0022857">
    <property type="term" value="F:transmembrane transporter activity"/>
    <property type="evidence" value="ECO:0007669"/>
    <property type="project" value="InterPro"/>
</dbReference>
<evidence type="ECO:0000256" key="5">
    <source>
        <dbReference type="SAM" id="MobiDB-lite"/>
    </source>
</evidence>
<feature type="transmembrane region" description="Helical" evidence="6">
    <location>
        <begin position="252"/>
        <end position="271"/>
    </location>
</feature>
<comment type="subcellular location">
    <subcellularLocation>
        <location evidence="1">Membrane</location>
        <topology evidence="1">Multi-pass membrane protein</topology>
    </subcellularLocation>
</comment>
<sequence length="617" mass="67708">MTESLPAGDQEPNEGSPLLRQNPLGPDLEGLRAVDVTNAELEYVVESTGVALVEEAMGNGSSQQSTATDEPETEEARWLRESKLKHSKLAWYYRPSLSLLCFTVALMSLAETMVVSPSIILTTQKVCQGISPGSPSSPDKARCDMPMAQSTFSSIQSAQMLIQGIVGTLLAGKLGELSDRFGRKPIFQYVGFVRLVSILAIVYTILPSTPYSRWKIILANSVQALSGGLMLTIANGNSYITDCTEPKDRTIAISMLMSTIYACIGTGPLIGSAAIKLSSGNNYMPFVIAVVFITSFIIFTTIFLTESRHINALRQSQTKFRDRRRSFESVLTNSSSISVTRHGRYQALKILDLLSPLKKLWLPPSVHGSLIPRYTVLILVALDVLFIISTTGMVVPLVLYATYKYRLDSVHLGYFISFIGIGRAIVLLVLSPLFLHVLKKMYTRLDNSIDSIDLMSLRTAMFSVVVSIAAILVWDDTRGLILLVFAVFQNLSAFFSPTLQATLVKYCSKSSLGELFGAIALVRSATMLVFPPVLLLVYAHTNTTKPKIFMIVPLLASILAFVLTFMLHIVTDPELLRRPSQASLATSSQIAHPNKGSKDQRMSTPRTSRKLSSNNRG</sequence>
<keyword evidence="3 6" id="KW-1133">Transmembrane helix</keyword>
<evidence type="ECO:0000256" key="2">
    <source>
        <dbReference type="ARBA" id="ARBA00022692"/>
    </source>
</evidence>
<evidence type="ECO:0000313" key="7">
    <source>
        <dbReference type="EMBL" id="CUS24685.1"/>
    </source>
</evidence>